<keyword evidence="2" id="KW-1185">Reference proteome</keyword>
<evidence type="ECO:0000313" key="1">
    <source>
        <dbReference type="EMBL" id="PNP61441.1"/>
    </source>
</evidence>
<dbReference type="EMBL" id="MTQA01000298">
    <property type="protein sequence ID" value="PNP61441.1"/>
    <property type="molecule type" value="Genomic_DNA"/>
</dbReference>
<gene>
    <name evidence="1" type="ORF">FNYG_13836</name>
</gene>
<evidence type="ECO:0000313" key="2">
    <source>
        <dbReference type="Proteomes" id="UP000236664"/>
    </source>
</evidence>
<dbReference type="Proteomes" id="UP000236664">
    <property type="component" value="Unassembled WGS sequence"/>
</dbReference>
<protein>
    <submittedName>
        <fullName evidence="1">Uncharacterized protein</fullName>
    </submittedName>
</protein>
<sequence>MHSSGIHKYYTQHICHIYDCIAIAEPAITPPSDLYTYISINHADLTRNRGDERCLIWHVTAEKVK</sequence>
<name>A0A2K0UUL1_GIBNY</name>
<organism evidence="1 2">
    <name type="scientific">Gibberella nygamai</name>
    <name type="common">Bean root rot disease fungus</name>
    <name type="synonym">Fusarium nygamai</name>
    <dbReference type="NCBI Taxonomy" id="42673"/>
    <lineage>
        <taxon>Eukaryota</taxon>
        <taxon>Fungi</taxon>
        <taxon>Dikarya</taxon>
        <taxon>Ascomycota</taxon>
        <taxon>Pezizomycotina</taxon>
        <taxon>Sordariomycetes</taxon>
        <taxon>Hypocreomycetidae</taxon>
        <taxon>Hypocreales</taxon>
        <taxon>Nectriaceae</taxon>
        <taxon>Fusarium</taxon>
        <taxon>Fusarium fujikuroi species complex</taxon>
    </lineage>
</organism>
<dbReference type="AlphaFoldDB" id="A0A2K0UUL1"/>
<proteinExistence type="predicted"/>
<accession>A0A2K0UUL1</accession>
<reference evidence="1 2" key="1">
    <citation type="submission" date="2017-06" db="EMBL/GenBank/DDBJ databases">
        <title>Genome of Fusarium nygamai isolate CS10214.</title>
        <authorList>
            <person name="Gardiner D.M."/>
            <person name="Obanor F."/>
            <person name="Kazan K."/>
        </authorList>
    </citation>
    <scope>NUCLEOTIDE SEQUENCE [LARGE SCALE GENOMIC DNA]</scope>
    <source>
        <strain evidence="1 2">CS10214</strain>
    </source>
</reference>
<comment type="caution">
    <text evidence="1">The sequence shown here is derived from an EMBL/GenBank/DDBJ whole genome shotgun (WGS) entry which is preliminary data.</text>
</comment>